<protein>
    <recommendedName>
        <fullName evidence="8">P-loop containing nucleoside triphosphate hydrolase protein</fullName>
    </recommendedName>
</protein>
<dbReference type="STRING" id="50990.A0A4Y7Q033"/>
<evidence type="ECO:0000256" key="2">
    <source>
        <dbReference type="ARBA" id="ARBA00023134"/>
    </source>
</evidence>
<dbReference type="InterPro" id="IPR027417">
    <property type="entry name" value="P-loop_NTPase"/>
</dbReference>
<evidence type="ECO:0008006" key="8">
    <source>
        <dbReference type="Google" id="ProtNLM"/>
    </source>
</evidence>
<dbReference type="Gene3D" id="1.20.120.1240">
    <property type="entry name" value="Dynamin, middle domain"/>
    <property type="match status" value="1"/>
</dbReference>
<dbReference type="PANTHER" id="PTHR11566:SF21">
    <property type="entry name" value="DYNAMIN RELATED PROTEIN 1, ISOFORM A"/>
    <property type="match status" value="1"/>
</dbReference>
<name>A0A4Y7Q033_9AGAM</name>
<dbReference type="Gene3D" id="3.40.50.300">
    <property type="entry name" value="P-loop containing nucleotide triphosphate hydrolases"/>
    <property type="match status" value="1"/>
</dbReference>
<gene>
    <name evidence="6" type="ORF">BD410DRAFT_790079</name>
</gene>
<dbReference type="GO" id="GO:0016559">
    <property type="term" value="P:peroxisome fission"/>
    <property type="evidence" value="ECO:0007669"/>
    <property type="project" value="TreeGrafter"/>
</dbReference>
<dbReference type="GO" id="GO:0005874">
    <property type="term" value="C:microtubule"/>
    <property type="evidence" value="ECO:0007669"/>
    <property type="project" value="TreeGrafter"/>
</dbReference>
<feature type="region of interest" description="Disordered" evidence="3">
    <location>
        <begin position="583"/>
        <end position="605"/>
    </location>
</feature>
<accession>A0A4Y7Q033</accession>
<dbReference type="GO" id="GO:0003924">
    <property type="term" value="F:GTPase activity"/>
    <property type="evidence" value="ECO:0007669"/>
    <property type="project" value="InterPro"/>
</dbReference>
<dbReference type="InterPro" id="IPR001401">
    <property type="entry name" value="Dynamin_GTPase"/>
</dbReference>
<proteinExistence type="predicted"/>
<dbReference type="GO" id="GO:0005739">
    <property type="term" value="C:mitochondrion"/>
    <property type="evidence" value="ECO:0007669"/>
    <property type="project" value="TreeGrafter"/>
</dbReference>
<dbReference type="PRINTS" id="PR00195">
    <property type="entry name" value="DYNAMIN"/>
</dbReference>
<dbReference type="InterPro" id="IPR020850">
    <property type="entry name" value="GED_dom"/>
</dbReference>
<evidence type="ECO:0000256" key="1">
    <source>
        <dbReference type="ARBA" id="ARBA00022741"/>
    </source>
</evidence>
<organism evidence="6 7">
    <name type="scientific">Rickenella mellea</name>
    <dbReference type="NCBI Taxonomy" id="50990"/>
    <lineage>
        <taxon>Eukaryota</taxon>
        <taxon>Fungi</taxon>
        <taxon>Dikarya</taxon>
        <taxon>Basidiomycota</taxon>
        <taxon>Agaricomycotina</taxon>
        <taxon>Agaricomycetes</taxon>
        <taxon>Hymenochaetales</taxon>
        <taxon>Rickenellaceae</taxon>
        <taxon>Rickenella</taxon>
    </lineage>
</organism>
<dbReference type="PROSITE" id="PS51718">
    <property type="entry name" value="G_DYNAMIN_2"/>
    <property type="match status" value="1"/>
</dbReference>
<keyword evidence="7" id="KW-1185">Reference proteome</keyword>
<feature type="domain" description="GED" evidence="4">
    <location>
        <begin position="664"/>
        <end position="757"/>
    </location>
</feature>
<dbReference type="CDD" id="cd08771">
    <property type="entry name" value="DLP_1"/>
    <property type="match status" value="1"/>
</dbReference>
<dbReference type="InterPro" id="IPR003130">
    <property type="entry name" value="GED"/>
</dbReference>
<reference evidence="6 7" key="1">
    <citation type="submission" date="2018-06" db="EMBL/GenBank/DDBJ databases">
        <title>A transcriptomic atlas of mushroom development highlights an independent origin of complex multicellularity.</title>
        <authorList>
            <consortium name="DOE Joint Genome Institute"/>
            <person name="Krizsan K."/>
            <person name="Almasi E."/>
            <person name="Merenyi Z."/>
            <person name="Sahu N."/>
            <person name="Viragh M."/>
            <person name="Koszo T."/>
            <person name="Mondo S."/>
            <person name="Kiss B."/>
            <person name="Balint B."/>
            <person name="Kues U."/>
            <person name="Barry K."/>
            <person name="Hegedus J.C."/>
            <person name="Henrissat B."/>
            <person name="Johnson J."/>
            <person name="Lipzen A."/>
            <person name="Ohm R."/>
            <person name="Nagy I."/>
            <person name="Pangilinan J."/>
            <person name="Yan J."/>
            <person name="Xiong Y."/>
            <person name="Grigoriev I.V."/>
            <person name="Hibbett D.S."/>
            <person name="Nagy L.G."/>
        </authorList>
    </citation>
    <scope>NUCLEOTIDE SEQUENCE [LARGE SCALE GENOMIC DNA]</scope>
    <source>
        <strain evidence="6 7">SZMC22713</strain>
    </source>
</reference>
<dbReference type="OrthoDB" id="5061070at2759"/>
<keyword evidence="1" id="KW-0547">Nucleotide-binding</keyword>
<evidence type="ECO:0000259" key="4">
    <source>
        <dbReference type="PROSITE" id="PS51388"/>
    </source>
</evidence>
<dbReference type="InterPro" id="IPR030381">
    <property type="entry name" value="G_DYNAMIN_dom"/>
</dbReference>
<dbReference type="Pfam" id="PF02212">
    <property type="entry name" value="GED"/>
    <property type="match status" value="1"/>
</dbReference>
<dbReference type="EMBL" id="ML170183">
    <property type="protein sequence ID" value="TDL21013.1"/>
    <property type="molecule type" value="Genomic_DNA"/>
</dbReference>
<dbReference type="GO" id="GO:0008017">
    <property type="term" value="F:microtubule binding"/>
    <property type="evidence" value="ECO:0007669"/>
    <property type="project" value="TreeGrafter"/>
</dbReference>
<dbReference type="AlphaFoldDB" id="A0A4Y7Q033"/>
<feature type="compositionally biased region" description="Pro residues" evidence="3">
    <location>
        <begin position="587"/>
        <end position="601"/>
    </location>
</feature>
<dbReference type="Pfam" id="PF01031">
    <property type="entry name" value="Dynamin_M"/>
    <property type="match status" value="1"/>
</dbReference>
<dbReference type="GO" id="GO:0000266">
    <property type="term" value="P:mitochondrial fission"/>
    <property type="evidence" value="ECO:0007669"/>
    <property type="project" value="TreeGrafter"/>
</dbReference>
<dbReference type="InterPro" id="IPR000375">
    <property type="entry name" value="Dynamin_stalk"/>
</dbReference>
<dbReference type="PANTHER" id="PTHR11566">
    <property type="entry name" value="DYNAMIN"/>
    <property type="match status" value="1"/>
</dbReference>
<evidence type="ECO:0000256" key="3">
    <source>
        <dbReference type="SAM" id="MobiDB-lite"/>
    </source>
</evidence>
<dbReference type="SMART" id="SM00053">
    <property type="entry name" value="DYNc"/>
    <property type="match status" value="1"/>
</dbReference>
<dbReference type="GO" id="GO:0005525">
    <property type="term" value="F:GTP binding"/>
    <property type="evidence" value="ECO:0007669"/>
    <property type="project" value="InterPro"/>
</dbReference>
<dbReference type="GO" id="GO:0016020">
    <property type="term" value="C:membrane"/>
    <property type="evidence" value="ECO:0007669"/>
    <property type="project" value="TreeGrafter"/>
</dbReference>
<keyword evidence="2" id="KW-0342">GTP-binding</keyword>
<dbReference type="InterPro" id="IPR022812">
    <property type="entry name" value="Dynamin"/>
</dbReference>
<dbReference type="VEuPathDB" id="FungiDB:BD410DRAFT_790079"/>
<evidence type="ECO:0000259" key="5">
    <source>
        <dbReference type="PROSITE" id="PS51718"/>
    </source>
</evidence>
<sequence length="757" mass="85003">MSDSTNMEISTTEYATRAKKLLKLALNLRDIGAETDFDLPRIVVIGGQSAGKSSLVEAVTGIRVPRDSGTCTRCPMECNMNDSTGDWSCKISLRFVYDKDVALATPRVVDFGPPLTDKSDVEIALRKAQVAILNPHRSPETFLSMTNDELKYYRTDEAFEEGTEKFSHNTVRIDIYDATCAPLTFVDLPGLIQNEEGEVVNMVIDLATRQIQGNSLILVAVPMTDDMRNQKAMRLARDADPGKVRTIGVLTKPDAVGAGAIGSKEAWTAILEGRSDELRLGYYCVRLADDEERSMNLSRTETQDLARMFFQTTSPWNTIADRSRFGIPSLVKALSRHLTDLLDEILPTLKAQAQRKIDECRKELELLPAPLMHEPSAEILEMINKFCGELKEAVYGKGNFKLFIQQNQASYRAFKIKIRSTAPDFRPVENVSKCAAISDVEESDEIGAHNFTNATPYDLYGVRRVIKESIAWELPHNIPFDAKSRLILECLERWDAPAFECLSSVSTRLYSYLHEKNQEQFKRFPKLQAYIWQLIEAHFNSRHELSQQAVQVTLAMEKSPLYTQNHHYLDSVRDKWLSKYRERRKNPIPPPPPPVPVPAPSPAARRPAAFDHRLYPSSVGVAAHMEEEVSPLDEALSALARLGYRGLTETDLTRLSPPDSFEEELIVMADVRAYFQVAYKRIIDNLPLTIEHALNQSLANSLQFVLVDSLALGSADASARLKELVAEESSISMKRDALTTKIAKLKGILDEFTRFGV</sequence>
<evidence type="ECO:0000313" key="6">
    <source>
        <dbReference type="EMBL" id="TDL21013.1"/>
    </source>
</evidence>
<dbReference type="PROSITE" id="PS51388">
    <property type="entry name" value="GED"/>
    <property type="match status" value="1"/>
</dbReference>
<dbReference type="SUPFAM" id="SSF52540">
    <property type="entry name" value="P-loop containing nucleoside triphosphate hydrolases"/>
    <property type="match status" value="1"/>
</dbReference>
<dbReference type="GO" id="GO:0048312">
    <property type="term" value="P:intracellular distribution of mitochondria"/>
    <property type="evidence" value="ECO:0007669"/>
    <property type="project" value="TreeGrafter"/>
</dbReference>
<dbReference type="Proteomes" id="UP000294933">
    <property type="component" value="Unassembled WGS sequence"/>
</dbReference>
<dbReference type="GO" id="GO:0006897">
    <property type="term" value="P:endocytosis"/>
    <property type="evidence" value="ECO:0007669"/>
    <property type="project" value="TreeGrafter"/>
</dbReference>
<dbReference type="Pfam" id="PF00350">
    <property type="entry name" value="Dynamin_N"/>
    <property type="match status" value="1"/>
</dbReference>
<dbReference type="InterPro" id="IPR045063">
    <property type="entry name" value="Dynamin_N"/>
</dbReference>
<feature type="domain" description="Dynamin-type G" evidence="5">
    <location>
        <begin position="36"/>
        <end position="347"/>
    </location>
</feature>
<evidence type="ECO:0000313" key="7">
    <source>
        <dbReference type="Proteomes" id="UP000294933"/>
    </source>
</evidence>